<dbReference type="InterPro" id="IPR052558">
    <property type="entry name" value="Siderophore_Hydrolase_D"/>
</dbReference>
<dbReference type="RefSeq" id="WP_189445475.1">
    <property type="nucleotide sequence ID" value="NZ_BMZI01000006.1"/>
</dbReference>
<evidence type="ECO:0000313" key="3">
    <source>
        <dbReference type="EMBL" id="GHB28690.1"/>
    </source>
</evidence>
<comment type="similarity">
    <text evidence="1">Belongs to the esterase D family.</text>
</comment>
<dbReference type="InterPro" id="IPR029058">
    <property type="entry name" value="AB_hydrolase_fold"/>
</dbReference>
<name>A0ABQ3E8Z7_9GAMM</name>
<dbReference type="Pfam" id="PF00756">
    <property type="entry name" value="Esterase"/>
    <property type="match status" value="1"/>
</dbReference>
<keyword evidence="4" id="KW-1185">Reference proteome</keyword>
<dbReference type="PANTHER" id="PTHR40841:SF2">
    <property type="entry name" value="SIDEROPHORE-DEGRADING ESTERASE (EUROFUNG)"/>
    <property type="match status" value="1"/>
</dbReference>
<sequence length="280" mass="31258">MMGDPVTLADTRVQELEAASGERYRLSLWTPPGEPPPRGWPAIHVLDANALFATFVEALKRSSRRPDATGIAPAAVVGIAHAGDALFATERRFRDYTFGPSVHVDKTDVGGGEAFAAFLDDRVSVDMASLAPLDPDRRILFGHSLAGYFVLQMLLRHRQAFETFVAISPSIWWDESSLRQRLAALDDSRARVFMAVGEWESVLPPWQRDIPGREALLARRRERRMVERARDMAGELETRLGRERVTFQEFPQEDHASVLMVAIQRALRFALPPKRGGGTA</sequence>
<dbReference type="PANTHER" id="PTHR40841">
    <property type="entry name" value="SIDEROPHORE TRIACETYLFUSARININE C ESTERASE"/>
    <property type="match status" value="1"/>
</dbReference>
<evidence type="ECO:0000256" key="2">
    <source>
        <dbReference type="ARBA" id="ARBA00022801"/>
    </source>
</evidence>
<organism evidence="3 4">
    <name type="scientific">Salinicola rhizosphaerae</name>
    <dbReference type="NCBI Taxonomy" id="1443141"/>
    <lineage>
        <taxon>Bacteria</taxon>
        <taxon>Pseudomonadati</taxon>
        <taxon>Pseudomonadota</taxon>
        <taxon>Gammaproteobacteria</taxon>
        <taxon>Oceanospirillales</taxon>
        <taxon>Halomonadaceae</taxon>
        <taxon>Salinicola</taxon>
    </lineage>
</organism>
<protein>
    <submittedName>
        <fullName evidence="3">Ferri-bacillibactin esterase BesA</fullName>
    </submittedName>
</protein>
<dbReference type="EMBL" id="BMZI01000006">
    <property type="protein sequence ID" value="GHB28690.1"/>
    <property type="molecule type" value="Genomic_DNA"/>
</dbReference>
<dbReference type="InterPro" id="IPR000801">
    <property type="entry name" value="Esterase-like"/>
</dbReference>
<comment type="caution">
    <text evidence="3">The sequence shown here is derived from an EMBL/GenBank/DDBJ whole genome shotgun (WGS) entry which is preliminary data.</text>
</comment>
<proteinExistence type="inferred from homology"/>
<dbReference type="SUPFAM" id="SSF53474">
    <property type="entry name" value="alpha/beta-Hydrolases"/>
    <property type="match status" value="1"/>
</dbReference>
<dbReference type="Gene3D" id="3.40.50.1820">
    <property type="entry name" value="alpha/beta hydrolase"/>
    <property type="match status" value="1"/>
</dbReference>
<keyword evidence="2" id="KW-0378">Hydrolase</keyword>
<accession>A0ABQ3E8Z7</accession>
<dbReference type="Proteomes" id="UP000646745">
    <property type="component" value="Unassembled WGS sequence"/>
</dbReference>
<evidence type="ECO:0000313" key="4">
    <source>
        <dbReference type="Proteomes" id="UP000646745"/>
    </source>
</evidence>
<reference evidence="4" key="1">
    <citation type="journal article" date="2019" name="Int. J. Syst. Evol. Microbiol.">
        <title>The Global Catalogue of Microorganisms (GCM) 10K type strain sequencing project: providing services to taxonomists for standard genome sequencing and annotation.</title>
        <authorList>
            <consortium name="The Broad Institute Genomics Platform"/>
            <consortium name="The Broad Institute Genome Sequencing Center for Infectious Disease"/>
            <person name="Wu L."/>
            <person name="Ma J."/>
        </authorList>
    </citation>
    <scope>NUCLEOTIDE SEQUENCE [LARGE SCALE GENOMIC DNA]</scope>
    <source>
        <strain evidence="4">KCTC 32998</strain>
    </source>
</reference>
<gene>
    <name evidence="3" type="primary">besA</name>
    <name evidence="3" type="ORF">GCM10009038_29500</name>
</gene>
<evidence type="ECO:0000256" key="1">
    <source>
        <dbReference type="ARBA" id="ARBA00005622"/>
    </source>
</evidence>